<evidence type="ECO:0000313" key="2">
    <source>
        <dbReference type="EMBL" id="QDV09091.1"/>
    </source>
</evidence>
<evidence type="ECO:0000313" key="3">
    <source>
        <dbReference type="Proteomes" id="UP000320390"/>
    </source>
</evidence>
<protein>
    <submittedName>
        <fullName evidence="2">Uncharacterized protein</fullName>
    </submittedName>
</protein>
<feature type="compositionally biased region" description="Basic and acidic residues" evidence="1">
    <location>
        <begin position="22"/>
        <end position="76"/>
    </location>
</feature>
<keyword evidence="3" id="KW-1185">Reference proteome</keyword>
<dbReference type="RefSeq" id="WP_145202882.1">
    <property type="nucleotide sequence ID" value="NZ_CP036434.1"/>
</dbReference>
<dbReference type="EMBL" id="CP036434">
    <property type="protein sequence ID" value="QDV09091.1"/>
    <property type="molecule type" value="Genomic_DNA"/>
</dbReference>
<sequence length="120" mass="12917">MSKSQSSESPSGASEGALPPLHRSDETSLDESYRQREREAASKDPATKFGSWRDGREGDGTRFPEEVDMRPDDRSHQRSTGANATPGSEAHPISPSEFPGGSPEELPDESPPENPGKPKA</sequence>
<dbReference type="AlphaFoldDB" id="A0A518EYD0"/>
<accession>A0A518EYD0</accession>
<name>A0A518EYD0_9BACT</name>
<feature type="region of interest" description="Disordered" evidence="1">
    <location>
        <begin position="1"/>
        <end position="120"/>
    </location>
</feature>
<evidence type="ECO:0000256" key="1">
    <source>
        <dbReference type="SAM" id="MobiDB-lite"/>
    </source>
</evidence>
<dbReference type="Proteomes" id="UP000320390">
    <property type="component" value="Chromosome"/>
</dbReference>
<organism evidence="2 3">
    <name type="scientific">Saltatorellus ferox</name>
    <dbReference type="NCBI Taxonomy" id="2528018"/>
    <lineage>
        <taxon>Bacteria</taxon>
        <taxon>Pseudomonadati</taxon>
        <taxon>Planctomycetota</taxon>
        <taxon>Planctomycetia</taxon>
        <taxon>Planctomycetia incertae sedis</taxon>
        <taxon>Saltatorellus</taxon>
    </lineage>
</organism>
<proteinExistence type="predicted"/>
<reference evidence="2 3" key="1">
    <citation type="submission" date="2019-02" db="EMBL/GenBank/DDBJ databases">
        <title>Deep-cultivation of Planctomycetes and their phenomic and genomic characterization uncovers novel biology.</title>
        <authorList>
            <person name="Wiegand S."/>
            <person name="Jogler M."/>
            <person name="Boedeker C."/>
            <person name="Pinto D."/>
            <person name="Vollmers J."/>
            <person name="Rivas-Marin E."/>
            <person name="Kohn T."/>
            <person name="Peeters S.H."/>
            <person name="Heuer A."/>
            <person name="Rast P."/>
            <person name="Oberbeckmann S."/>
            <person name="Bunk B."/>
            <person name="Jeske O."/>
            <person name="Meyerdierks A."/>
            <person name="Storesund J.E."/>
            <person name="Kallscheuer N."/>
            <person name="Luecker S."/>
            <person name="Lage O.M."/>
            <person name="Pohl T."/>
            <person name="Merkel B.J."/>
            <person name="Hornburger P."/>
            <person name="Mueller R.-W."/>
            <person name="Bruemmer F."/>
            <person name="Labrenz M."/>
            <person name="Spormann A.M."/>
            <person name="Op den Camp H."/>
            <person name="Overmann J."/>
            <person name="Amann R."/>
            <person name="Jetten M.S.M."/>
            <person name="Mascher T."/>
            <person name="Medema M.H."/>
            <person name="Devos D.P."/>
            <person name="Kaster A.-K."/>
            <person name="Ovreas L."/>
            <person name="Rohde M."/>
            <person name="Galperin M.Y."/>
            <person name="Jogler C."/>
        </authorList>
    </citation>
    <scope>NUCLEOTIDE SEQUENCE [LARGE SCALE GENOMIC DNA]</scope>
    <source>
        <strain evidence="2 3">Poly30</strain>
    </source>
</reference>
<gene>
    <name evidence="2" type="ORF">Poly30_46480</name>
</gene>
<feature type="compositionally biased region" description="Low complexity" evidence="1">
    <location>
        <begin position="1"/>
        <end position="14"/>
    </location>
</feature>